<protein>
    <recommendedName>
        <fullName evidence="5">RING-type domain-containing protein</fullName>
    </recommendedName>
</protein>
<comment type="caution">
    <text evidence="6">The sequence shown here is derived from an EMBL/GenBank/DDBJ whole genome shotgun (WGS) entry which is preliminary data.</text>
</comment>
<dbReference type="PROSITE" id="PS50089">
    <property type="entry name" value="ZF_RING_2"/>
    <property type="match status" value="1"/>
</dbReference>
<evidence type="ECO:0000256" key="3">
    <source>
        <dbReference type="ARBA" id="ARBA00022833"/>
    </source>
</evidence>
<keyword evidence="2 4" id="KW-0863">Zinc-finger</keyword>
<name>A0AAW0ME70_9GOBI</name>
<dbReference type="Gene3D" id="3.30.40.10">
    <property type="entry name" value="Zinc/RING finger domain, C3HC4 (zinc finger)"/>
    <property type="match status" value="1"/>
</dbReference>
<evidence type="ECO:0000256" key="2">
    <source>
        <dbReference type="ARBA" id="ARBA00022771"/>
    </source>
</evidence>
<dbReference type="SMART" id="SM00184">
    <property type="entry name" value="RING"/>
    <property type="match status" value="1"/>
</dbReference>
<keyword evidence="1" id="KW-0479">Metal-binding</keyword>
<dbReference type="EMBL" id="JBBPFD010000664">
    <property type="protein sequence ID" value="KAK7877925.1"/>
    <property type="molecule type" value="Genomic_DNA"/>
</dbReference>
<dbReference type="Proteomes" id="UP001460270">
    <property type="component" value="Unassembled WGS sequence"/>
</dbReference>
<keyword evidence="7" id="KW-1185">Reference proteome</keyword>
<reference evidence="7" key="1">
    <citation type="submission" date="2024-04" db="EMBL/GenBank/DDBJ databases">
        <title>Salinicola lusitanus LLJ914,a marine bacterium isolated from the Okinawa Trough.</title>
        <authorList>
            <person name="Li J."/>
        </authorList>
    </citation>
    <scope>NUCLEOTIDE SEQUENCE [LARGE SCALE GENOMIC DNA]</scope>
</reference>
<proteinExistence type="predicted"/>
<sequence>MREKRERERKRESVMFVHMKLNDQSLILNCSKLCVRLYMGAVRCFLLIRAVAAAWLLPQLSLTLKVHLCESQTLSRSDPGEMAQKALDQEAFFCPVCLDLLKDPVTIPCGHSYCRNCVQQHWDQEDEKQLYSCPNVARDSASDLSSSKTSC</sequence>
<dbReference type="PROSITE" id="PS00518">
    <property type="entry name" value="ZF_RING_1"/>
    <property type="match status" value="1"/>
</dbReference>
<dbReference type="GO" id="GO:0008270">
    <property type="term" value="F:zinc ion binding"/>
    <property type="evidence" value="ECO:0007669"/>
    <property type="project" value="UniProtKB-KW"/>
</dbReference>
<dbReference type="Pfam" id="PF15227">
    <property type="entry name" value="zf-C3HC4_4"/>
    <property type="match status" value="1"/>
</dbReference>
<keyword evidence="3" id="KW-0862">Zinc</keyword>
<evidence type="ECO:0000259" key="5">
    <source>
        <dbReference type="PROSITE" id="PS50089"/>
    </source>
</evidence>
<evidence type="ECO:0000313" key="7">
    <source>
        <dbReference type="Proteomes" id="UP001460270"/>
    </source>
</evidence>
<dbReference type="InterPro" id="IPR013083">
    <property type="entry name" value="Znf_RING/FYVE/PHD"/>
</dbReference>
<organism evidence="6 7">
    <name type="scientific">Mugilogobius chulae</name>
    <name type="common">yellowstripe goby</name>
    <dbReference type="NCBI Taxonomy" id="88201"/>
    <lineage>
        <taxon>Eukaryota</taxon>
        <taxon>Metazoa</taxon>
        <taxon>Chordata</taxon>
        <taxon>Craniata</taxon>
        <taxon>Vertebrata</taxon>
        <taxon>Euteleostomi</taxon>
        <taxon>Actinopterygii</taxon>
        <taxon>Neopterygii</taxon>
        <taxon>Teleostei</taxon>
        <taxon>Neoteleostei</taxon>
        <taxon>Acanthomorphata</taxon>
        <taxon>Gobiaria</taxon>
        <taxon>Gobiiformes</taxon>
        <taxon>Gobioidei</taxon>
        <taxon>Gobiidae</taxon>
        <taxon>Gobionellinae</taxon>
        <taxon>Mugilogobius</taxon>
    </lineage>
</organism>
<dbReference type="SUPFAM" id="SSF57850">
    <property type="entry name" value="RING/U-box"/>
    <property type="match status" value="1"/>
</dbReference>
<gene>
    <name evidence="6" type="ORF">WMY93_031401</name>
</gene>
<evidence type="ECO:0000256" key="4">
    <source>
        <dbReference type="PROSITE-ProRule" id="PRU00175"/>
    </source>
</evidence>
<dbReference type="InterPro" id="IPR001841">
    <property type="entry name" value="Znf_RING"/>
</dbReference>
<dbReference type="PANTHER" id="PTHR25465">
    <property type="entry name" value="B-BOX DOMAIN CONTAINING"/>
    <property type="match status" value="1"/>
</dbReference>
<dbReference type="PANTHER" id="PTHR25465:SF5">
    <property type="entry name" value="E3 UBIQUITIN_ISG15 LIGASE TRIM25-RELATED"/>
    <property type="match status" value="1"/>
</dbReference>
<feature type="domain" description="RING-type" evidence="5">
    <location>
        <begin position="94"/>
        <end position="134"/>
    </location>
</feature>
<evidence type="ECO:0000313" key="6">
    <source>
        <dbReference type="EMBL" id="KAK7877925.1"/>
    </source>
</evidence>
<evidence type="ECO:0000256" key="1">
    <source>
        <dbReference type="ARBA" id="ARBA00022723"/>
    </source>
</evidence>
<accession>A0AAW0ME70</accession>
<dbReference type="InterPro" id="IPR051051">
    <property type="entry name" value="E3_ubiq-ligase_TRIM/RNF"/>
</dbReference>
<dbReference type="InterPro" id="IPR017907">
    <property type="entry name" value="Znf_RING_CS"/>
</dbReference>
<dbReference type="AlphaFoldDB" id="A0AAW0ME70"/>